<dbReference type="KEGG" id="gacu:117550973"/>
<sequence>MPPGKKIIAEDEFLSHCISPQELPLLITLLINGPRLYHLNKVKILSCVLCAAVEIPALVLFSLADTINVLFIALVCVAIAFNLLELFIVCLRIEPSHELKEISELIIKVCSVIHCIFTTAIIFLGVLEFDNCGNEREYSWPVKVMMAYTVWTLLFIIWVYVSSIHRKTILGGSKIGSSKNRKERKKKKLSAAAVIVIAVQVIFGVGNLCFAFAVSFGIFWC</sequence>
<proteinExistence type="predicted"/>
<feature type="transmembrane region" description="Helical" evidence="1">
    <location>
        <begin position="138"/>
        <end position="161"/>
    </location>
</feature>
<feature type="transmembrane region" description="Helical" evidence="1">
    <location>
        <begin position="189"/>
        <end position="220"/>
    </location>
</feature>
<protein>
    <submittedName>
        <fullName evidence="3">Uncharacterized protein LOC117550973 isoform X1</fullName>
    </submittedName>
</protein>
<evidence type="ECO:0000313" key="2">
    <source>
        <dbReference type="Proteomes" id="UP000515161"/>
    </source>
</evidence>
<evidence type="ECO:0000256" key="1">
    <source>
        <dbReference type="SAM" id="Phobius"/>
    </source>
</evidence>
<name>A0A6P8UT12_GYMAC</name>
<organism evidence="2 3">
    <name type="scientific">Gymnodraco acuticeps</name>
    <name type="common">Antarctic dragonfish</name>
    <dbReference type="NCBI Taxonomy" id="8218"/>
    <lineage>
        <taxon>Eukaryota</taxon>
        <taxon>Metazoa</taxon>
        <taxon>Chordata</taxon>
        <taxon>Craniata</taxon>
        <taxon>Vertebrata</taxon>
        <taxon>Euteleostomi</taxon>
        <taxon>Actinopterygii</taxon>
        <taxon>Neopterygii</taxon>
        <taxon>Teleostei</taxon>
        <taxon>Neoteleostei</taxon>
        <taxon>Acanthomorphata</taxon>
        <taxon>Eupercaria</taxon>
        <taxon>Perciformes</taxon>
        <taxon>Notothenioidei</taxon>
        <taxon>Bathydraconidae</taxon>
        <taxon>Gymnodraco</taxon>
    </lineage>
</organism>
<dbReference type="InParanoid" id="A0A6P8UT12"/>
<keyword evidence="1" id="KW-0812">Transmembrane</keyword>
<accession>A0A6P8UT12</accession>
<dbReference type="RefSeq" id="XP_034079493.1">
    <property type="nucleotide sequence ID" value="XM_034223602.1"/>
</dbReference>
<reference evidence="3" key="1">
    <citation type="submission" date="2025-08" db="UniProtKB">
        <authorList>
            <consortium name="RefSeq"/>
        </authorList>
    </citation>
    <scope>IDENTIFICATION</scope>
</reference>
<evidence type="ECO:0000313" key="3">
    <source>
        <dbReference type="RefSeq" id="XP_034079493.1"/>
    </source>
</evidence>
<dbReference type="AlphaFoldDB" id="A0A6P8UT12"/>
<feature type="transmembrane region" description="Helical" evidence="1">
    <location>
        <begin position="70"/>
        <end position="93"/>
    </location>
</feature>
<dbReference type="GeneID" id="117550973"/>
<keyword evidence="2" id="KW-1185">Reference proteome</keyword>
<keyword evidence="1" id="KW-0472">Membrane</keyword>
<keyword evidence="1" id="KW-1133">Transmembrane helix</keyword>
<dbReference type="OrthoDB" id="6418377at2759"/>
<feature type="transmembrane region" description="Helical" evidence="1">
    <location>
        <begin position="105"/>
        <end position="126"/>
    </location>
</feature>
<feature type="transmembrane region" description="Helical" evidence="1">
    <location>
        <begin position="44"/>
        <end position="64"/>
    </location>
</feature>
<dbReference type="Proteomes" id="UP000515161">
    <property type="component" value="Unplaced"/>
</dbReference>
<gene>
    <name evidence="3" type="primary">LOC117550973</name>
</gene>